<reference evidence="1" key="2">
    <citation type="submission" date="2025-09" db="UniProtKB">
        <authorList>
            <consortium name="Ensembl"/>
        </authorList>
    </citation>
    <scope>IDENTIFICATION</scope>
</reference>
<dbReference type="OMA" id="RWSHILW"/>
<dbReference type="Ensembl" id="ENSSDUT00000017514.1">
    <property type="protein sequence ID" value="ENSSDUP00000017201.1"/>
    <property type="gene ID" value="ENSSDUG00000012561.1"/>
</dbReference>
<protein>
    <recommendedName>
        <fullName evidence="3">Tc1-like transposase DDE domain-containing protein</fullName>
    </recommendedName>
</protein>
<proteinExistence type="predicted"/>
<accession>A0A3B4UEV1</accession>
<evidence type="ECO:0000313" key="1">
    <source>
        <dbReference type="Ensembl" id="ENSSDUP00000017201.1"/>
    </source>
</evidence>
<dbReference type="Gene3D" id="3.30.420.10">
    <property type="entry name" value="Ribonuclease H-like superfamily/Ribonuclease H"/>
    <property type="match status" value="1"/>
</dbReference>
<dbReference type="STRING" id="41447.ENSSDUP00000017201"/>
<evidence type="ECO:0008006" key="3">
    <source>
        <dbReference type="Google" id="ProtNLM"/>
    </source>
</evidence>
<dbReference type="AlphaFoldDB" id="A0A3B4UEV1"/>
<reference evidence="1" key="1">
    <citation type="submission" date="2025-08" db="UniProtKB">
        <authorList>
            <consortium name="Ensembl"/>
        </authorList>
    </citation>
    <scope>IDENTIFICATION</scope>
</reference>
<keyword evidence="2" id="KW-1185">Reference proteome</keyword>
<sequence length="105" mass="11832">MIKNKQMRWSHILWSDETKINLFGSVGVHVGVKHGGGRELIWTCKSAKGFIDGTMNVSLDTTLNERLPVSRSLAGEEFFQLDSDAKHTAKITQQLLKMKKVKTMT</sequence>
<evidence type="ECO:0000313" key="2">
    <source>
        <dbReference type="Proteomes" id="UP000261420"/>
    </source>
</evidence>
<dbReference type="InterPro" id="IPR036397">
    <property type="entry name" value="RNaseH_sf"/>
</dbReference>
<name>A0A3B4UEV1_SERDU</name>
<dbReference type="Proteomes" id="UP000261420">
    <property type="component" value="Unplaced"/>
</dbReference>
<dbReference type="GO" id="GO:0003676">
    <property type="term" value="F:nucleic acid binding"/>
    <property type="evidence" value="ECO:0007669"/>
    <property type="project" value="InterPro"/>
</dbReference>
<organism evidence="1 2">
    <name type="scientific">Seriola dumerili</name>
    <name type="common">Greater amberjack</name>
    <name type="synonym">Caranx dumerili</name>
    <dbReference type="NCBI Taxonomy" id="41447"/>
    <lineage>
        <taxon>Eukaryota</taxon>
        <taxon>Metazoa</taxon>
        <taxon>Chordata</taxon>
        <taxon>Craniata</taxon>
        <taxon>Vertebrata</taxon>
        <taxon>Euteleostomi</taxon>
        <taxon>Actinopterygii</taxon>
        <taxon>Neopterygii</taxon>
        <taxon>Teleostei</taxon>
        <taxon>Neoteleostei</taxon>
        <taxon>Acanthomorphata</taxon>
        <taxon>Carangaria</taxon>
        <taxon>Carangiformes</taxon>
        <taxon>Carangidae</taxon>
        <taxon>Seriola</taxon>
    </lineage>
</organism>